<evidence type="ECO:0000313" key="14">
    <source>
        <dbReference type="EMBL" id="CAH3033057.1"/>
    </source>
</evidence>
<dbReference type="InterPro" id="IPR001368">
    <property type="entry name" value="TNFR/NGFR_Cys_rich_reg"/>
</dbReference>
<evidence type="ECO:0000256" key="3">
    <source>
        <dbReference type="ARBA" id="ARBA00022703"/>
    </source>
</evidence>
<sequence>MRRHRKASILPTSSVRMEFTDSLAYLIREAMELSVRERTKILRFIWIIFVTFIICFLYTIWNIPQTNDNPSETCTRSSYQILGGHNSITGCKECPDCPPGQQLTPPCGSKVQPDALINCTVCPSGTFKDISGRGICKLCLTCGPRVTVSSCTSSKNAQCGTCPRGTFQWSPTVDTCKQCSSCCAPKRFAEVECFYLRQCLRTNCTQEIENEGNDIQKLEINSQRFATIINPPNPAPLLGVSSSKNSGNAKKLALKNILKRTRVTRDVPQVLQGVSEGNTTKLANEKSATLLSNNLDTVITTITKSFEEFGTVSTDFNTVDSNLQMASSCFGMNFAKLVKIIIIVIVAISILALFTVCVIVYFCCKRQSRHLQPRYCVFNCCINLKSTEEYKQLLDETTHQIGDDTQVSLINGNLEGSFSEKSTSAAGLENAPLSDISPFLEDILVKKLEVDCGWKKVGKALQIDQDDLDYWENGKSMASPATGELLRKLRATRPEFTIADLIDILESPDVKRRDVVQRIRLHLQNEVK</sequence>
<feature type="domain" description="TNFR-Cys" evidence="13">
    <location>
        <begin position="121"/>
        <end position="159"/>
    </location>
</feature>
<dbReference type="GO" id="GO:0038023">
    <property type="term" value="F:signaling receptor activity"/>
    <property type="evidence" value="ECO:0007669"/>
    <property type="project" value="InterPro"/>
</dbReference>
<dbReference type="PANTHER" id="PTHR12120">
    <property type="entry name" value="TNFR-CYS DOMAIN-CONTAINING PROTEIN"/>
    <property type="match status" value="1"/>
</dbReference>
<dbReference type="GO" id="GO:0043123">
    <property type="term" value="P:positive regulation of canonical NF-kappaB signal transduction"/>
    <property type="evidence" value="ECO:0007669"/>
    <property type="project" value="InterPro"/>
</dbReference>
<evidence type="ECO:0000256" key="2">
    <source>
        <dbReference type="ARBA" id="ARBA00022692"/>
    </source>
</evidence>
<dbReference type="Gene3D" id="2.10.50.10">
    <property type="entry name" value="Tumor Necrosis Factor Receptor, subunit A, domain 2"/>
    <property type="match status" value="1"/>
</dbReference>
<evidence type="ECO:0000256" key="11">
    <source>
        <dbReference type="PROSITE-ProRule" id="PRU00206"/>
    </source>
</evidence>
<dbReference type="InterPro" id="IPR047526">
    <property type="entry name" value="TNR19/27/EDAR"/>
</dbReference>
<dbReference type="CDD" id="cd00185">
    <property type="entry name" value="TNFRSF"/>
    <property type="match status" value="1"/>
</dbReference>
<dbReference type="InterPro" id="IPR000488">
    <property type="entry name" value="Death_dom"/>
</dbReference>
<evidence type="ECO:0000256" key="5">
    <source>
        <dbReference type="ARBA" id="ARBA00022737"/>
    </source>
</evidence>
<gene>
    <name evidence="14" type="ORF">PMEA_00010883</name>
</gene>
<protein>
    <recommendedName>
        <fullName evidence="13">TNFR-Cys domain-containing protein</fullName>
    </recommendedName>
</protein>
<dbReference type="AlphaFoldDB" id="A0AAU9VS49"/>
<comment type="caution">
    <text evidence="11">Lacks conserved residue(s) required for the propagation of feature annotation.</text>
</comment>
<comment type="caution">
    <text evidence="14">The sequence shown here is derived from an EMBL/GenBank/DDBJ whole genome shotgun (WGS) entry which is preliminary data.</text>
</comment>
<feature type="repeat" description="TNFR-Cys" evidence="11">
    <location>
        <begin position="121"/>
        <end position="159"/>
    </location>
</feature>
<dbReference type="EMBL" id="CALNXJ010000002">
    <property type="protein sequence ID" value="CAH3033057.1"/>
    <property type="molecule type" value="Genomic_DNA"/>
</dbReference>
<dbReference type="SMART" id="SM00208">
    <property type="entry name" value="TNFR"/>
    <property type="match status" value="1"/>
</dbReference>
<keyword evidence="7 12" id="KW-0472">Membrane</keyword>
<dbReference type="PROSITE" id="PS50050">
    <property type="entry name" value="TNFR_NGFR_2"/>
    <property type="match status" value="1"/>
</dbReference>
<dbReference type="PROSITE" id="PS00652">
    <property type="entry name" value="TNFR_NGFR_1"/>
    <property type="match status" value="1"/>
</dbReference>
<dbReference type="PANTHER" id="PTHR12120:SF10">
    <property type="entry name" value="TNFR-CYS DOMAIN-CONTAINING PROTEIN"/>
    <property type="match status" value="1"/>
</dbReference>
<dbReference type="GO" id="GO:0046330">
    <property type="term" value="P:positive regulation of JNK cascade"/>
    <property type="evidence" value="ECO:0007669"/>
    <property type="project" value="InterPro"/>
</dbReference>
<organism evidence="14 15">
    <name type="scientific">Pocillopora meandrina</name>
    <dbReference type="NCBI Taxonomy" id="46732"/>
    <lineage>
        <taxon>Eukaryota</taxon>
        <taxon>Metazoa</taxon>
        <taxon>Cnidaria</taxon>
        <taxon>Anthozoa</taxon>
        <taxon>Hexacorallia</taxon>
        <taxon>Scleractinia</taxon>
        <taxon>Astrocoeniina</taxon>
        <taxon>Pocilloporidae</taxon>
        <taxon>Pocillopora</taxon>
    </lineage>
</organism>
<keyword evidence="2 12" id="KW-0812">Transmembrane</keyword>
<keyword evidence="5" id="KW-0677">Repeat</keyword>
<evidence type="ECO:0000256" key="6">
    <source>
        <dbReference type="ARBA" id="ARBA00022989"/>
    </source>
</evidence>
<evidence type="ECO:0000259" key="13">
    <source>
        <dbReference type="PROSITE" id="PS50050"/>
    </source>
</evidence>
<dbReference type="CDD" id="cd01670">
    <property type="entry name" value="Death"/>
    <property type="match status" value="1"/>
</dbReference>
<evidence type="ECO:0000256" key="1">
    <source>
        <dbReference type="ARBA" id="ARBA00004167"/>
    </source>
</evidence>
<comment type="subcellular location">
    <subcellularLocation>
        <location evidence="1">Membrane</location>
        <topology evidence="1">Single-pass membrane protein</topology>
    </subcellularLocation>
</comment>
<dbReference type="GO" id="GO:0006915">
    <property type="term" value="P:apoptotic process"/>
    <property type="evidence" value="ECO:0007669"/>
    <property type="project" value="UniProtKB-KW"/>
</dbReference>
<name>A0AAU9VS49_9CNID</name>
<feature type="transmembrane region" description="Helical" evidence="12">
    <location>
        <begin position="337"/>
        <end position="364"/>
    </location>
</feature>
<evidence type="ECO:0000256" key="12">
    <source>
        <dbReference type="SAM" id="Phobius"/>
    </source>
</evidence>
<proteinExistence type="predicted"/>
<keyword evidence="3" id="KW-0053">Apoptosis</keyword>
<evidence type="ECO:0000313" key="15">
    <source>
        <dbReference type="Proteomes" id="UP001159428"/>
    </source>
</evidence>
<keyword evidence="9" id="KW-0675">Receptor</keyword>
<keyword evidence="6 12" id="KW-1133">Transmembrane helix</keyword>
<keyword evidence="10" id="KW-0325">Glycoprotein</keyword>
<evidence type="ECO:0000256" key="8">
    <source>
        <dbReference type="ARBA" id="ARBA00023157"/>
    </source>
</evidence>
<dbReference type="SUPFAM" id="SSF47986">
    <property type="entry name" value="DEATH domain"/>
    <property type="match status" value="1"/>
</dbReference>
<keyword evidence="4" id="KW-0732">Signal</keyword>
<evidence type="ECO:0000256" key="10">
    <source>
        <dbReference type="ARBA" id="ARBA00023180"/>
    </source>
</evidence>
<keyword evidence="15" id="KW-1185">Reference proteome</keyword>
<evidence type="ECO:0000256" key="4">
    <source>
        <dbReference type="ARBA" id="ARBA00022729"/>
    </source>
</evidence>
<dbReference type="Pfam" id="PF00531">
    <property type="entry name" value="Death"/>
    <property type="match status" value="1"/>
</dbReference>
<dbReference type="Proteomes" id="UP001159428">
    <property type="component" value="Unassembled WGS sequence"/>
</dbReference>
<dbReference type="Gene3D" id="1.10.533.10">
    <property type="entry name" value="Death Domain, Fas"/>
    <property type="match status" value="1"/>
</dbReference>
<dbReference type="GO" id="GO:0007165">
    <property type="term" value="P:signal transduction"/>
    <property type="evidence" value="ECO:0007669"/>
    <property type="project" value="InterPro"/>
</dbReference>
<dbReference type="GO" id="GO:0005886">
    <property type="term" value="C:plasma membrane"/>
    <property type="evidence" value="ECO:0007669"/>
    <property type="project" value="TreeGrafter"/>
</dbReference>
<reference evidence="14 15" key="1">
    <citation type="submission" date="2022-05" db="EMBL/GenBank/DDBJ databases">
        <authorList>
            <consortium name="Genoscope - CEA"/>
            <person name="William W."/>
        </authorList>
    </citation>
    <scope>NUCLEOTIDE SEQUENCE [LARGE SCALE GENOMIC DNA]</scope>
</reference>
<keyword evidence="8" id="KW-1015">Disulfide bond</keyword>
<evidence type="ECO:0000256" key="7">
    <source>
        <dbReference type="ARBA" id="ARBA00023136"/>
    </source>
</evidence>
<dbReference type="InterPro" id="IPR011029">
    <property type="entry name" value="DEATH-like_dom_sf"/>
</dbReference>
<accession>A0AAU9VS49</accession>
<feature type="transmembrane region" description="Helical" evidence="12">
    <location>
        <begin position="41"/>
        <end position="61"/>
    </location>
</feature>
<evidence type="ECO:0000256" key="9">
    <source>
        <dbReference type="ARBA" id="ARBA00023170"/>
    </source>
</evidence>